<keyword evidence="3" id="KW-1185">Reference proteome</keyword>
<name>A0A346Y621_9ACTN</name>
<evidence type="ECO:0000256" key="1">
    <source>
        <dbReference type="SAM" id="MobiDB-lite"/>
    </source>
</evidence>
<evidence type="ECO:0000313" key="2">
    <source>
        <dbReference type="EMBL" id="AXV09918.1"/>
    </source>
</evidence>
<protein>
    <submittedName>
        <fullName evidence="2">Uncharacterized protein</fullName>
    </submittedName>
</protein>
<accession>A0A346Y621</accession>
<dbReference type="EMBL" id="CP031166">
    <property type="protein sequence ID" value="AXV09918.1"/>
    <property type="molecule type" value="Genomic_DNA"/>
</dbReference>
<dbReference type="AlphaFoldDB" id="A0A346Y621"/>
<feature type="region of interest" description="Disordered" evidence="1">
    <location>
        <begin position="32"/>
        <end position="57"/>
    </location>
</feature>
<dbReference type="Proteomes" id="UP000264006">
    <property type="component" value="Plasmid pEDY32-46I"/>
</dbReference>
<dbReference type="KEGG" id="euz:DVS28_b0148"/>
<organism evidence="2 3">
    <name type="scientific">Euzebya pacifica</name>
    <dbReference type="NCBI Taxonomy" id="1608957"/>
    <lineage>
        <taxon>Bacteria</taxon>
        <taxon>Bacillati</taxon>
        <taxon>Actinomycetota</taxon>
        <taxon>Nitriliruptoria</taxon>
        <taxon>Euzebyales</taxon>
    </lineage>
</organism>
<sequence>MRPGDFPDDDLIVCAVESGREDVLRAWLMAVPTRPHPRPAPTTPKPGINHPPSQSQA</sequence>
<proteinExistence type="predicted"/>
<reference evidence="2 3" key="1">
    <citation type="submission" date="2018-09" db="EMBL/GenBank/DDBJ databases">
        <title>Complete genome sequence of Euzebya sp. DY32-46 isolated from seawater of Pacific Ocean.</title>
        <authorList>
            <person name="Xu L."/>
            <person name="Wu Y.-H."/>
            <person name="Xu X.-W."/>
        </authorList>
    </citation>
    <scope>NUCLEOTIDE SEQUENCE [LARGE SCALE GENOMIC DNA]</scope>
    <source>
        <strain evidence="2 3">DY32-46</strain>
        <plasmid evidence="3">pedy32-46i</plasmid>
    </source>
</reference>
<geneLocation type="plasmid" evidence="3">
    <name>pedy32-46i</name>
</geneLocation>
<gene>
    <name evidence="2" type="ORF">DVS28_b0148</name>
</gene>
<evidence type="ECO:0000313" key="3">
    <source>
        <dbReference type="Proteomes" id="UP000264006"/>
    </source>
</evidence>
<keyword evidence="2" id="KW-0614">Plasmid</keyword>